<dbReference type="PANTHER" id="PTHR40074">
    <property type="entry name" value="O-ACETYLTRANSFERASE WECH"/>
    <property type="match status" value="1"/>
</dbReference>
<feature type="transmembrane region" description="Helical" evidence="7">
    <location>
        <begin position="175"/>
        <end position="194"/>
    </location>
</feature>
<evidence type="ECO:0000256" key="7">
    <source>
        <dbReference type="SAM" id="Phobius"/>
    </source>
</evidence>
<feature type="transmembrane region" description="Helical" evidence="7">
    <location>
        <begin position="331"/>
        <end position="351"/>
    </location>
</feature>
<proteinExistence type="inferred from homology"/>
<comment type="similarity">
    <text evidence="2">Belongs to the acyltransferase 3 family.</text>
</comment>
<evidence type="ECO:0000256" key="3">
    <source>
        <dbReference type="ARBA" id="ARBA00022475"/>
    </source>
</evidence>
<feature type="transmembrane region" description="Helical" evidence="7">
    <location>
        <begin position="200"/>
        <end position="223"/>
    </location>
</feature>
<dbReference type="RefSeq" id="WP_183988234.1">
    <property type="nucleotide sequence ID" value="NZ_JACHHG010000012.1"/>
</dbReference>
<evidence type="ECO:0000256" key="1">
    <source>
        <dbReference type="ARBA" id="ARBA00004651"/>
    </source>
</evidence>
<dbReference type="GO" id="GO:0005886">
    <property type="term" value="C:plasma membrane"/>
    <property type="evidence" value="ECO:0007669"/>
    <property type="project" value="UniProtKB-SubCell"/>
</dbReference>
<reference evidence="9 10" key="1">
    <citation type="submission" date="2020-08" db="EMBL/GenBank/DDBJ databases">
        <title>Genomic Encyclopedia of Type Strains, Phase IV (KMG-IV): sequencing the most valuable type-strain genomes for metagenomic binning, comparative biology and taxonomic classification.</title>
        <authorList>
            <person name="Goeker M."/>
        </authorList>
    </citation>
    <scope>NUCLEOTIDE SEQUENCE [LARGE SCALE GENOMIC DNA]</scope>
    <source>
        <strain evidence="9 10">DSM 21458</strain>
    </source>
</reference>
<feature type="transmembrane region" description="Helical" evidence="7">
    <location>
        <begin position="66"/>
        <end position="87"/>
    </location>
</feature>
<dbReference type="AlphaFoldDB" id="A0A841I109"/>
<comment type="caution">
    <text evidence="9">The sequence shown here is derived from an EMBL/GenBank/DDBJ whole genome shotgun (WGS) entry which is preliminary data.</text>
</comment>
<organism evidence="9 10">
    <name type="scientific">Deinobacterium chartae</name>
    <dbReference type="NCBI Taxonomy" id="521158"/>
    <lineage>
        <taxon>Bacteria</taxon>
        <taxon>Thermotogati</taxon>
        <taxon>Deinococcota</taxon>
        <taxon>Deinococci</taxon>
        <taxon>Deinococcales</taxon>
        <taxon>Deinococcaceae</taxon>
        <taxon>Deinobacterium</taxon>
    </lineage>
</organism>
<gene>
    <name evidence="9" type="ORF">HNR42_002931</name>
</gene>
<evidence type="ECO:0000259" key="8">
    <source>
        <dbReference type="Pfam" id="PF01757"/>
    </source>
</evidence>
<evidence type="ECO:0000256" key="2">
    <source>
        <dbReference type="ARBA" id="ARBA00007400"/>
    </source>
</evidence>
<dbReference type="InterPro" id="IPR002656">
    <property type="entry name" value="Acyl_transf_3_dom"/>
</dbReference>
<dbReference type="GO" id="GO:0009246">
    <property type="term" value="P:enterobacterial common antigen biosynthetic process"/>
    <property type="evidence" value="ECO:0007669"/>
    <property type="project" value="TreeGrafter"/>
</dbReference>
<feature type="transmembrane region" description="Helical" evidence="7">
    <location>
        <begin position="273"/>
        <end position="291"/>
    </location>
</feature>
<keyword evidence="10" id="KW-1185">Reference proteome</keyword>
<evidence type="ECO:0000256" key="5">
    <source>
        <dbReference type="ARBA" id="ARBA00022989"/>
    </source>
</evidence>
<feature type="transmembrane region" description="Helical" evidence="7">
    <location>
        <begin position="303"/>
        <end position="325"/>
    </location>
</feature>
<feature type="transmembrane region" description="Helical" evidence="7">
    <location>
        <begin position="235"/>
        <end position="253"/>
    </location>
</feature>
<dbReference type="EMBL" id="JACHHG010000012">
    <property type="protein sequence ID" value="MBB6099481.1"/>
    <property type="molecule type" value="Genomic_DNA"/>
</dbReference>
<keyword evidence="6 7" id="KW-0472">Membrane</keyword>
<protein>
    <submittedName>
        <fullName evidence="9">Peptidoglycan/LPS O-acetylase OafA/YrhL</fullName>
    </submittedName>
</protein>
<sequence>MTTTPANVAQSAASAGAAAQGRLGAIDIFRGLAILEVVTHHMLGMGLRQVDPDSTLHFLMAVLNRALHFAVPAFLFMTAVVLTRSALRKPGGFRTGAFYWGRVQKSLRPYVVWTALYAVFKVVALGSPVAPLLDPDRWAFWLLHGKGYFHLYFLLIALQFYAALPLLLPLFRRKLPFWGILIGSMALQIGIYWLNREYRLFPYPASSALWYVPSIALGMYFGANYARFEEIWQRFRLWITAAAAVGTAAYVSLGYRALEGIPVNTIAYSSSYWLYSTVMALLLFGVAHSLTRAPRWLRSPLQALGSTSLQIYLLHPALLIGFEVLGFPGSTLLFTLSMLGYTALALLLPYLGARVIAGSRLSLWLFGR</sequence>
<evidence type="ECO:0000313" key="10">
    <source>
        <dbReference type="Proteomes" id="UP000569951"/>
    </source>
</evidence>
<accession>A0A841I109</accession>
<feature type="transmembrane region" description="Helical" evidence="7">
    <location>
        <begin position="107"/>
        <end position="129"/>
    </location>
</feature>
<dbReference type="Pfam" id="PF01757">
    <property type="entry name" value="Acyl_transf_3"/>
    <property type="match status" value="1"/>
</dbReference>
<evidence type="ECO:0000256" key="6">
    <source>
        <dbReference type="ARBA" id="ARBA00023136"/>
    </source>
</evidence>
<feature type="domain" description="Acyltransferase 3" evidence="8">
    <location>
        <begin position="25"/>
        <end position="351"/>
    </location>
</feature>
<feature type="transmembrane region" description="Helical" evidence="7">
    <location>
        <begin position="149"/>
        <end position="168"/>
    </location>
</feature>
<name>A0A841I109_9DEIO</name>
<dbReference type="PANTHER" id="PTHR40074:SF2">
    <property type="entry name" value="O-ACETYLTRANSFERASE WECH"/>
    <property type="match status" value="1"/>
</dbReference>
<keyword evidence="4 7" id="KW-0812">Transmembrane</keyword>
<comment type="subcellular location">
    <subcellularLocation>
        <location evidence="1">Cell membrane</location>
        <topology evidence="1">Multi-pass membrane protein</topology>
    </subcellularLocation>
</comment>
<evidence type="ECO:0000313" key="9">
    <source>
        <dbReference type="EMBL" id="MBB6099481.1"/>
    </source>
</evidence>
<dbReference type="GO" id="GO:0016413">
    <property type="term" value="F:O-acetyltransferase activity"/>
    <property type="evidence" value="ECO:0007669"/>
    <property type="project" value="TreeGrafter"/>
</dbReference>
<keyword evidence="3" id="KW-1003">Cell membrane</keyword>
<evidence type="ECO:0000256" key="4">
    <source>
        <dbReference type="ARBA" id="ARBA00022692"/>
    </source>
</evidence>
<keyword evidence="5 7" id="KW-1133">Transmembrane helix</keyword>
<dbReference type="Proteomes" id="UP000569951">
    <property type="component" value="Unassembled WGS sequence"/>
</dbReference>